<name>A0A1Q5PJ80_9ACTO</name>
<dbReference type="CDD" id="cd15482">
    <property type="entry name" value="Sialidase_non-viral"/>
    <property type="match status" value="1"/>
</dbReference>
<proteinExistence type="inferred from homology"/>
<dbReference type="EMBL" id="MPDM01000011">
    <property type="protein sequence ID" value="OKL45923.1"/>
    <property type="molecule type" value="Genomic_DNA"/>
</dbReference>
<feature type="domain" description="Sialidase" evidence="4">
    <location>
        <begin position="201"/>
        <end position="509"/>
    </location>
</feature>
<accession>A0A1Q5PJ80</accession>
<dbReference type="Gene3D" id="2.120.10.10">
    <property type="match status" value="1"/>
</dbReference>
<sequence>MMTTTNSRIGRRMLVALVAVFAMVATLISLPVNLAVAETDKLTVTLTRTDDLGSEIREGDRLTFRITYKNNTDSALTAFPRESNLSDVVPGDTKNCRWVNLAAGATKQCNFAFHIATAKDAQAGTFTPMSTWDATTDRDGNNVLQAGIQANADPVTVIPVPDPLETPHDYAIGEIVHLATPGSGGFPCHRIPALTQAVNGNIIAAWDGRPRGCGDAPTPNSIVYRISKDNGRSWSKIATAMEGHPAPGLEKYGYSDPSLVVDRETGDIFLFAVKSFQQGIAGSRLGVNHEDKNVIQAAVTKSSDNGETWETPKIITEQVTGDVATWRARFASSGEGIQLRYGEHKGRLLQQYAIFKQGVRGLFNHSVYSDDHGETWHAGALTAAYGDENKVVELSDGTLMMNSRTGAAGGHRYVSYSEDQGETWGPWKVENQLEDPVNNASIIRAYPNAPEGSLRAKVLLFSNAKSTNRRANGHVRISYDDGKTWNEGRQFYAGSMAYSTLTPLADGTYGLLFESDEYQNIDYMKIDAEWLGLIDPGEATPEPTVEPSVEATVVTVNGTQIPDISVTPVVNVAVNDGATV</sequence>
<comment type="catalytic activity">
    <reaction evidence="1">
        <text>Hydrolysis of alpha-(2-&gt;3)-, alpha-(2-&gt;6)-, alpha-(2-&gt;8)- glycosidic linkages of terminal sialic acid residues in oligosaccharides, glycoproteins, glycolipids, colominic acid and synthetic substrates.</text>
        <dbReference type="EC" id="3.2.1.18"/>
    </reaction>
</comment>
<dbReference type="PANTHER" id="PTHR10628:SF30">
    <property type="entry name" value="EXO-ALPHA-SIALIDASE"/>
    <property type="match status" value="1"/>
</dbReference>
<dbReference type="SUPFAM" id="SSF50939">
    <property type="entry name" value="Sialidases"/>
    <property type="match status" value="1"/>
</dbReference>
<dbReference type="OrthoDB" id="7294637at2"/>
<dbReference type="InterPro" id="IPR026856">
    <property type="entry name" value="Sialidase_fam"/>
</dbReference>
<evidence type="ECO:0000256" key="3">
    <source>
        <dbReference type="ARBA" id="ARBA00012733"/>
    </source>
</evidence>
<keyword evidence="6" id="KW-1185">Reference proteome</keyword>
<dbReference type="PANTHER" id="PTHR10628">
    <property type="entry name" value="SIALIDASE"/>
    <property type="match status" value="1"/>
</dbReference>
<dbReference type="GO" id="GO:0006689">
    <property type="term" value="P:ganglioside catabolic process"/>
    <property type="evidence" value="ECO:0007669"/>
    <property type="project" value="TreeGrafter"/>
</dbReference>
<comment type="similarity">
    <text evidence="2">Belongs to the glycosyl hydrolase 33 family.</text>
</comment>
<comment type="caution">
    <text evidence="5">The sequence shown here is derived from an EMBL/GenBank/DDBJ whole genome shotgun (WGS) entry which is preliminary data.</text>
</comment>
<evidence type="ECO:0000259" key="4">
    <source>
        <dbReference type="Pfam" id="PF13088"/>
    </source>
</evidence>
<dbReference type="GO" id="GO:0009313">
    <property type="term" value="P:oligosaccharide catabolic process"/>
    <property type="evidence" value="ECO:0007669"/>
    <property type="project" value="TreeGrafter"/>
</dbReference>
<organism evidence="5 6">
    <name type="scientific">Boudabousia marimammalium</name>
    <dbReference type="NCBI Taxonomy" id="156892"/>
    <lineage>
        <taxon>Bacteria</taxon>
        <taxon>Bacillati</taxon>
        <taxon>Actinomycetota</taxon>
        <taxon>Actinomycetes</taxon>
        <taxon>Actinomycetales</taxon>
        <taxon>Actinomycetaceae</taxon>
        <taxon>Boudabousia</taxon>
    </lineage>
</organism>
<evidence type="ECO:0000313" key="6">
    <source>
        <dbReference type="Proteomes" id="UP000186465"/>
    </source>
</evidence>
<gene>
    <name evidence="5" type="ORF">BM477_07930</name>
</gene>
<dbReference type="Pfam" id="PF13088">
    <property type="entry name" value="BNR_2"/>
    <property type="match status" value="1"/>
</dbReference>
<evidence type="ECO:0000313" key="5">
    <source>
        <dbReference type="EMBL" id="OKL45923.1"/>
    </source>
</evidence>
<dbReference type="GO" id="GO:0004308">
    <property type="term" value="F:exo-alpha-sialidase activity"/>
    <property type="evidence" value="ECO:0007669"/>
    <property type="project" value="UniProtKB-EC"/>
</dbReference>
<dbReference type="STRING" id="156892.BM477_07930"/>
<dbReference type="RefSeq" id="WP_075362161.1">
    <property type="nucleotide sequence ID" value="NZ_MPDM01000011.1"/>
</dbReference>
<dbReference type="InterPro" id="IPR036278">
    <property type="entry name" value="Sialidase_sf"/>
</dbReference>
<evidence type="ECO:0000256" key="2">
    <source>
        <dbReference type="ARBA" id="ARBA00009348"/>
    </source>
</evidence>
<dbReference type="Proteomes" id="UP000186465">
    <property type="component" value="Unassembled WGS sequence"/>
</dbReference>
<dbReference type="GO" id="GO:0016020">
    <property type="term" value="C:membrane"/>
    <property type="evidence" value="ECO:0007669"/>
    <property type="project" value="TreeGrafter"/>
</dbReference>
<protein>
    <recommendedName>
        <fullName evidence="3">exo-alpha-sialidase</fullName>
        <ecNumber evidence="3">3.2.1.18</ecNumber>
    </recommendedName>
</protein>
<evidence type="ECO:0000256" key="1">
    <source>
        <dbReference type="ARBA" id="ARBA00000427"/>
    </source>
</evidence>
<dbReference type="EC" id="3.2.1.18" evidence="3"/>
<dbReference type="GO" id="GO:0005737">
    <property type="term" value="C:cytoplasm"/>
    <property type="evidence" value="ECO:0007669"/>
    <property type="project" value="TreeGrafter"/>
</dbReference>
<feature type="non-terminal residue" evidence="5">
    <location>
        <position position="580"/>
    </location>
</feature>
<dbReference type="AlphaFoldDB" id="A0A1Q5PJ80"/>
<reference evidence="6" key="1">
    <citation type="submission" date="2016-11" db="EMBL/GenBank/DDBJ databases">
        <title>Actinomyces gypaetusis sp. nov. isolated from Gypaetus barbatus in Qinghai Tibet Plateau China.</title>
        <authorList>
            <person name="Meng X."/>
        </authorList>
    </citation>
    <scope>NUCLEOTIDE SEQUENCE [LARGE SCALE GENOMIC DNA]</scope>
    <source>
        <strain evidence="6">DSM 15383</strain>
    </source>
</reference>
<dbReference type="InterPro" id="IPR011040">
    <property type="entry name" value="Sialidase"/>
</dbReference>